<dbReference type="InterPro" id="IPR005467">
    <property type="entry name" value="His_kinase_dom"/>
</dbReference>
<feature type="domain" description="PAC" evidence="6">
    <location>
        <begin position="89"/>
        <end position="143"/>
    </location>
</feature>
<feature type="domain" description="PAS" evidence="5">
    <location>
        <begin position="15"/>
        <end position="88"/>
    </location>
</feature>
<dbReference type="SUPFAM" id="SSF47384">
    <property type="entry name" value="Homodimeric domain of signal transducing histidine kinase"/>
    <property type="match status" value="1"/>
</dbReference>
<dbReference type="PANTHER" id="PTHR43065:SF50">
    <property type="entry name" value="HISTIDINE KINASE"/>
    <property type="match status" value="1"/>
</dbReference>
<evidence type="ECO:0000256" key="3">
    <source>
        <dbReference type="ARBA" id="ARBA00022553"/>
    </source>
</evidence>
<accession>A0ABT8C0M3</accession>
<dbReference type="RefSeq" id="WP_163386932.1">
    <property type="nucleotide sequence ID" value="NZ_JAUFQS010000002.1"/>
</dbReference>
<reference evidence="8" key="1">
    <citation type="journal article" date="2019" name="Int. J. Syst. Evol. Microbiol.">
        <title>The Global Catalogue of Microorganisms (GCM) 10K type strain sequencing project: providing services to taxonomists for standard genome sequencing and annotation.</title>
        <authorList>
            <consortium name="The Broad Institute Genomics Platform"/>
            <consortium name="The Broad Institute Genome Sequencing Center for Infectious Disease"/>
            <person name="Wu L."/>
            <person name="Ma J."/>
        </authorList>
    </citation>
    <scope>NUCLEOTIDE SEQUENCE [LARGE SCALE GENOMIC DNA]</scope>
    <source>
        <strain evidence="8">CECT 7706</strain>
    </source>
</reference>
<dbReference type="SUPFAM" id="SSF55874">
    <property type="entry name" value="ATPase domain of HSP90 chaperone/DNA topoisomerase II/histidine kinase"/>
    <property type="match status" value="1"/>
</dbReference>
<evidence type="ECO:0000259" key="6">
    <source>
        <dbReference type="PROSITE" id="PS50113"/>
    </source>
</evidence>
<dbReference type="GO" id="GO:0005524">
    <property type="term" value="F:ATP binding"/>
    <property type="evidence" value="ECO:0007669"/>
    <property type="project" value="UniProtKB-KW"/>
</dbReference>
<dbReference type="SUPFAM" id="SSF55785">
    <property type="entry name" value="PYP-like sensor domain (PAS domain)"/>
    <property type="match status" value="1"/>
</dbReference>
<evidence type="ECO:0000256" key="1">
    <source>
        <dbReference type="ARBA" id="ARBA00000085"/>
    </source>
</evidence>
<dbReference type="PRINTS" id="PR00344">
    <property type="entry name" value="BCTRLSENSOR"/>
</dbReference>
<dbReference type="InterPro" id="IPR036890">
    <property type="entry name" value="HATPase_C_sf"/>
</dbReference>
<name>A0ABT8C0M3_9BACT</name>
<comment type="catalytic activity">
    <reaction evidence="1">
        <text>ATP + protein L-histidine = ADP + protein N-phospho-L-histidine.</text>
        <dbReference type="EC" id="2.7.13.3"/>
    </reaction>
</comment>
<dbReference type="InterPro" id="IPR004358">
    <property type="entry name" value="Sig_transdc_His_kin-like_C"/>
</dbReference>
<dbReference type="PANTHER" id="PTHR43065">
    <property type="entry name" value="SENSOR HISTIDINE KINASE"/>
    <property type="match status" value="1"/>
</dbReference>
<keyword evidence="3" id="KW-0597">Phosphoprotein</keyword>
<evidence type="ECO:0000313" key="7">
    <source>
        <dbReference type="EMBL" id="MDN3686350.1"/>
    </source>
</evidence>
<dbReference type="Gene3D" id="3.30.565.10">
    <property type="entry name" value="Histidine kinase-like ATPase, C-terminal domain"/>
    <property type="match status" value="1"/>
</dbReference>
<dbReference type="InterPro" id="IPR003661">
    <property type="entry name" value="HisK_dim/P_dom"/>
</dbReference>
<dbReference type="CDD" id="cd00130">
    <property type="entry name" value="PAS"/>
    <property type="match status" value="1"/>
</dbReference>
<keyword evidence="7" id="KW-0547">Nucleotide-binding</keyword>
<dbReference type="SMART" id="SM00388">
    <property type="entry name" value="HisKA"/>
    <property type="match status" value="1"/>
</dbReference>
<dbReference type="NCBIfam" id="TIGR00229">
    <property type="entry name" value="sensory_box"/>
    <property type="match status" value="1"/>
</dbReference>
<dbReference type="PROSITE" id="PS50109">
    <property type="entry name" value="HIS_KIN"/>
    <property type="match status" value="1"/>
</dbReference>
<dbReference type="EMBL" id="JAUFQS010000002">
    <property type="protein sequence ID" value="MDN3686350.1"/>
    <property type="molecule type" value="Genomic_DNA"/>
</dbReference>
<protein>
    <recommendedName>
        <fullName evidence="2">histidine kinase</fullName>
        <ecNumber evidence="2">2.7.13.3</ecNumber>
    </recommendedName>
</protein>
<feature type="domain" description="Histidine kinase" evidence="4">
    <location>
        <begin position="177"/>
        <end position="421"/>
    </location>
</feature>
<dbReference type="Gene3D" id="1.10.287.130">
    <property type="match status" value="1"/>
</dbReference>
<dbReference type="InterPro" id="IPR000014">
    <property type="entry name" value="PAS"/>
</dbReference>
<keyword evidence="8" id="KW-1185">Reference proteome</keyword>
<dbReference type="InterPro" id="IPR003594">
    <property type="entry name" value="HATPase_dom"/>
</dbReference>
<dbReference type="EC" id="2.7.13.3" evidence="2"/>
<dbReference type="PROSITE" id="PS50113">
    <property type="entry name" value="PAC"/>
    <property type="match status" value="1"/>
</dbReference>
<evidence type="ECO:0000313" key="8">
    <source>
        <dbReference type="Proteomes" id="UP001236663"/>
    </source>
</evidence>
<dbReference type="SMART" id="SM00091">
    <property type="entry name" value="PAS"/>
    <property type="match status" value="1"/>
</dbReference>
<evidence type="ECO:0000259" key="4">
    <source>
        <dbReference type="PROSITE" id="PS50109"/>
    </source>
</evidence>
<dbReference type="InterPro" id="IPR035965">
    <property type="entry name" value="PAS-like_dom_sf"/>
</dbReference>
<dbReference type="Pfam" id="PF13426">
    <property type="entry name" value="PAS_9"/>
    <property type="match status" value="1"/>
</dbReference>
<dbReference type="Proteomes" id="UP001236663">
    <property type="component" value="Unassembled WGS sequence"/>
</dbReference>
<evidence type="ECO:0000259" key="5">
    <source>
        <dbReference type="PROSITE" id="PS50112"/>
    </source>
</evidence>
<dbReference type="Pfam" id="PF02518">
    <property type="entry name" value="HATPase_c"/>
    <property type="match status" value="1"/>
</dbReference>
<dbReference type="InterPro" id="IPR036097">
    <property type="entry name" value="HisK_dim/P_sf"/>
</dbReference>
<dbReference type="SMART" id="SM00387">
    <property type="entry name" value="HATPase_c"/>
    <property type="match status" value="1"/>
</dbReference>
<proteinExistence type="predicted"/>
<dbReference type="InterPro" id="IPR001610">
    <property type="entry name" value="PAC"/>
</dbReference>
<evidence type="ECO:0000256" key="2">
    <source>
        <dbReference type="ARBA" id="ARBA00012438"/>
    </source>
</evidence>
<dbReference type="CDD" id="cd00082">
    <property type="entry name" value="HisKA"/>
    <property type="match status" value="1"/>
</dbReference>
<keyword evidence="7" id="KW-0067">ATP-binding</keyword>
<dbReference type="SMART" id="SM00086">
    <property type="entry name" value="PAC"/>
    <property type="match status" value="1"/>
</dbReference>
<dbReference type="PROSITE" id="PS50112">
    <property type="entry name" value="PAS"/>
    <property type="match status" value="1"/>
</dbReference>
<dbReference type="Gene3D" id="3.30.450.20">
    <property type="entry name" value="PAS domain"/>
    <property type="match status" value="1"/>
</dbReference>
<organism evidence="7 8">
    <name type="scientific">Cyclobacterium jeungdonense</name>
    <dbReference type="NCBI Taxonomy" id="708087"/>
    <lineage>
        <taxon>Bacteria</taxon>
        <taxon>Pseudomonadati</taxon>
        <taxon>Bacteroidota</taxon>
        <taxon>Cytophagia</taxon>
        <taxon>Cytophagales</taxon>
        <taxon>Cyclobacteriaceae</taxon>
        <taxon>Cyclobacterium</taxon>
    </lineage>
</organism>
<dbReference type="InterPro" id="IPR000700">
    <property type="entry name" value="PAS-assoc_C"/>
</dbReference>
<gene>
    <name evidence="7" type="ORF">QWZ15_00795</name>
</gene>
<sequence length="421" mass="46628">MEKHEFQDYNFIQHELKLHDAAMESTSCGISISDARKPDMPLIYVNRAFCEMSGFLEEEVVGKNCRFLQGENRDQSARYIIREALDSGNHCQVLIKNYRKDGTFFWNDLIISPIRDKEGHLTHFVGVQNDVTDREEARREAAAKQIELEKTLETLKETQSMLIHSEKMNALGQMVAGVAHEINNPVAFVASNMHALKQMAEDLKGAYEQLNAAVDASGSEDLKAMARKLSQEADVDFISEDLDDLINSSSAGLKRVKGIVGSLRNFSRLDEADEKIASMKECIESTLEIAGSVVRNRLVIDCQLNDLSPIKCRPSELNQVFLNLIMNAAQAVKEDGRLEIKGSETTDALILTFTDNGLGMDAATQEKIFNPFFTTKQVGEGTGLGLSIAYKIITDGHNGKITVESKVGKGTSFTISLPKNA</sequence>
<comment type="caution">
    <text evidence="7">The sequence shown here is derived from an EMBL/GenBank/DDBJ whole genome shotgun (WGS) entry which is preliminary data.</text>
</comment>